<evidence type="ECO:0000256" key="5">
    <source>
        <dbReference type="SAM" id="Phobius"/>
    </source>
</evidence>
<feature type="transmembrane region" description="Helical" evidence="5">
    <location>
        <begin position="108"/>
        <end position="130"/>
    </location>
</feature>
<sequence length="177" mass="19778">MQNTCGAIVGLIFLVLTNLAIMIAFATPYWLEYRNINNMNEGLWAICLENECTWYFEENFKFQSQIEDWFKATQGLMTVGLVAGLLALLVATLALCCTCKNCNPNHTVAVVLVVGFLCIGVAVVVFAVKASDERKAKLKWDFDNYVRFSWSFWVAIGAAGLSLVTAVIYSCMNRKYA</sequence>
<evidence type="ECO:0000256" key="4">
    <source>
        <dbReference type="ARBA" id="ARBA00023136"/>
    </source>
</evidence>
<evidence type="ECO:0000256" key="3">
    <source>
        <dbReference type="ARBA" id="ARBA00022989"/>
    </source>
</evidence>
<organism evidence="6 7">
    <name type="scientific">Potamilus streckersoni</name>
    <dbReference type="NCBI Taxonomy" id="2493646"/>
    <lineage>
        <taxon>Eukaryota</taxon>
        <taxon>Metazoa</taxon>
        <taxon>Spiralia</taxon>
        <taxon>Lophotrochozoa</taxon>
        <taxon>Mollusca</taxon>
        <taxon>Bivalvia</taxon>
        <taxon>Autobranchia</taxon>
        <taxon>Heteroconchia</taxon>
        <taxon>Palaeoheterodonta</taxon>
        <taxon>Unionida</taxon>
        <taxon>Unionoidea</taxon>
        <taxon>Unionidae</taxon>
        <taxon>Ambleminae</taxon>
        <taxon>Lampsilini</taxon>
        <taxon>Potamilus</taxon>
    </lineage>
</organism>
<comment type="caution">
    <text evidence="6">The sequence shown here is derived from an EMBL/GenBank/DDBJ whole genome shotgun (WGS) entry which is preliminary data.</text>
</comment>
<dbReference type="PANTHER" id="PTHR21284">
    <property type="entry name" value="EG:80H7.2 PROTEIN"/>
    <property type="match status" value="1"/>
</dbReference>
<reference evidence="6" key="3">
    <citation type="submission" date="2023-05" db="EMBL/GenBank/DDBJ databases">
        <authorList>
            <person name="Smith C.H."/>
        </authorList>
    </citation>
    <scope>NUCLEOTIDE SEQUENCE</scope>
    <source>
        <strain evidence="6">CHS0354</strain>
        <tissue evidence="6">Mantle</tissue>
    </source>
</reference>
<feature type="transmembrane region" description="Helical" evidence="5">
    <location>
        <begin position="7"/>
        <end position="31"/>
    </location>
</feature>
<evidence type="ECO:0000313" key="6">
    <source>
        <dbReference type="EMBL" id="KAK3576895.1"/>
    </source>
</evidence>
<evidence type="ECO:0000256" key="2">
    <source>
        <dbReference type="ARBA" id="ARBA00022692"/>
    </source>
</evidence>
<dbReference type="GO" id="GO:0016020">
    <property type="term" value="C:membrane"/>
    <property type="evidence" value="ECO:0007669"/>
    <property type="project" value="UniProtKB-SubCell"/>
</dbReference>
<comment type="subcellular location">
    <subcellularLocation>
        <location evidence="1">Membrane</location>
        <topology evidence="1">Multi-pass membrane protein</topology>
    </subcellularLocation>
</comment>
<gene>
    <name evidence="6" type="ORF">CHS0354_017561</name>
</gene>
<evidence type="ECO:0000256" key="1">
    <source>
        <dbReference type="ARBA" id="ARBA00004141"/>
    </source>
</evidence>
<accession>A0AAE0RPF7</accession>
<feature type="transmembrane region" description="Helical" evidence="5">
    <location>
        <begin position="76"/>
        <end position="96"/>
    </location>
</feature>
<dbReference type="Pfam" id="PF00822">
    <property type="entry name" value="PMP22_Claudin"/>
    <property type="match status" value="1"/>
</dbReference>
<evidence type="ECO:0000313" key="7">
    <source>
        <dbReference type="Proteomes" id="UP001195483"/>
    </source>
</evidence>
<name>A0AAE0RPF7_9BIVA</name>
<dbReference type="PANTHER" id="PTHR21284:SF12">
    <property type="entry name" value="EG:80H7.2 PROTEIN"/>
    <property type="match status" value="1"/>
</dbReference>
<reference evidence="6" key="1">
    <citation type="journal article" date="2021" name="Genome Biol. Evol.">
        <title>A High-Quality Reference Genome for a Parasitic Bivalve with Doubly Uniparental Inheritance (Bivalvia: Unionida).</title>
        <authorList>
            <person name="Smith C.H."/>
        </authorList>
    </citation>
    <scope>NUCLEOTIDE SEQUENCE</scope>
    <source>
        <strain evidence="6">CHS0354</strain>
    </source>
</reference>
<feature type="transmembrane region" description="Helical" evidence="5">
    <location>
        <begin position="150"/>
        <end position="172"/>
    </location>
</feature>
<keyword evidence="2 5" id="KW-0812">Transmembrane</keyword>
<keyword evidence="4 5" id="KW-0472">Membrane</keyword>
<protein>
    <submittedName>
        <fullName evidence="6">Uncharacterized protein</fullName>
    </submittedName>
</protein>
<dbReference type="AlphaFoldDB" id="A0AAE0RPF7"/>
<dbReference type="Proteomes" id="UP001195483">
    <property type="component" value="Unassembled WGS sequence"/>
</dbReference>
<keyword evidence="7" id="KW-1185">Reference proteome</keyword>
<keyword evidence="3 5" id="KW-1133">Transmembrane helix</keyword>
<proteinExistence type="predicted"/>
<dbReference type="InterPro" id="IPR004031">
    <property type="entry name" value="PMP22/EMP/MP20/Claudin"/>
</dbReference>
<dbReference type="Gene3D" id="1.20.140.150">
    <property type="match status" value="1"/>
</dbReference>
<dbReference type="EMBL" id="JAEAOA010001088">
    <property type="protein sequence ID" value="KAK3576895.1"/>
    <property type="molecule type" value="Genomic_DNA"/>
</dbReference>
<reference evidence="6" key="2">
    <citation type="journal article" date="2021" name="Genome Biol. Evol.">
        <title>Developing a high-quality reference genome for a parasitic bivalve with doubly uniparental inheritance (Bivalvia: Unionida).</title>
        <authorList>
            <person name="Smith C.H."/>
        </authorList>
    </citation>
    <scope>NUCLEOTIDE SEQUENCE</scope>
    <source>
        <strain evidence="6">CHS0354</strain>
        <tissue evidence="6">Mantle</tissue>
    </source>
</reference>